<evidence type="ECO:0000313" key="3">
    <source>
        <dbReference type="Proteomes" id="UP000222542"/>
    </source>
</evidence>
<organism evidence="2 3">
    <name type="scientific">Capsicum annuum</name>
    <name type="common">Capsicum pepper</name>
    <dbReference type="NCBI Taxonomy" id="4072"/>
    <lineage>
        <taxon>Eukaryota</taxon>
        <taxon>Viridiplantae</taxon>
        <taxon>Streptophyta</taxon>
        <taxon>Embryophyta</taxon>
        <taxon>Tracheophyta</taxon>
        <taxon>Spermatophyta</taxon>
        <taxon>Magnoliopsida</taxon>
        <taxon>eudicotyledons</taxon>
        <taxon>Gunneridae</taxon>
        <taxon>Pentapetalae</taxon>
        <taxon>asterids</taxon>
        <taxon>lamiids</taxon>
        <taxon>Solanales</taxon>
        <taxon>Solanaceae</taxon>
        <taxon>Solanoideae</taxon>
        <taxon>Capsiceae</taxon>
        <taxon>Capsicum</taxon>
    </lineage>
</organism>
<evidence type="ECO:0000256" key="1">
    <source>
        <dbReference type="ARBA" id="ARBA00022614"/>
    </source>
</evidence>
<dbReference type="AlphaFoldDB" id="A0A2G3AI13"/>
<name>A0A2G3AI13_CAPAN</name>
<protein>
    <recommendedName>
        <fullName evidence="4">NB-ARC domain-containing protein</fullName>
    </recommendedName>
</protein>
<gene>
    <name evidence="2" type="ORF">T459_01710</name>
</gene>
<evidence type="ECO:0008006" key="4">
    <source>
        <dbReference type="Google" id="ProtNLM"/>
    </source>
</evidence>
<proteinExistence type="predicted"/>
<dbReference type="Proteomes" id="UP000222542">
    <property type="component" value="Unassembled WGS sequence"/>
</dbReference>
<comment type="caution">
    <text evidence="2">The sequence shown here is derived from an EMBL/GenBank/DDBJ whole genome shotgun (WGS) entry which is preliminary data.</text>
</comment>
<dbReference type="EMBL" id="AYRZ02000001">
    <property type="protein sequence ID" value="PHT93828.1"/>
    <property type="molecule type" value="Genomic_DNA"/>
</dbReference>
<reference evidence="2 3" key="2">
    <citation type="journal article" date="2017" name="Genome Biol.">
        <title>New reference genome sequences of hot pepper reveal the massive evolution of plant disease-resistance genes by retroduplication.</title>
        <authorList>
            <person name="Kim S."/>
            <person name="Park J."/>
            <person name="Yeom S.I."/>
            <person name="Kim Y.M."/>
            <person name="Seo E."/>
            <person name="Kim K.T."/>
            <person name="Kim M.S."/>
            <person name="Lee J.M."/>
            <person name="Cheong K."/>
            <person name="Shin H.S."/>
            <person name="Kim S.B."/>
            <person name="Han K."/>
            <person name="Lee J."/>
            <person name="Park M."/>
            <person name="Lee H.A."/>
            <person name="Lee H.Y."/>
            <person name="Lee Y."/>
            <person name="Oh S."/>
            <person name="Lee J.H."/>
            <person name="Choi E."/>
            <person name="Choi E."/>
            <person name="Lee S.E."/>
            <person name="Jeon J."/>
            <person name="Kim H."/>
            <person name="Choi G."/>
            <person name="Song H."/>
            <person name="Lee J."/>
            <person name="Lee S.C."/>
            <person name="Kwon J.K."/>
            <person name="Lee H.Y."/>
            <person name="Koo N."/>
            <person name="Hong Y."/>
            <person name="Kim R.W."/>
            <person name="Kang W.H."/>
            <person name="Huh J.H."/>
            <person name="Kang B.C."/>
            <person name="Yang T.J."/>
            <person name="Lee Y.H."/>
            <person name="Bennetzen J.L."/>
            <person name="Choi D."/>
        </authorList>
    </citation>
    <scope>NUCLEOTIDE SEQUENCE [LARGE SCALE GENOMIC DNA]</scope>
    <source>
        <strain evidence="3">cv. CM334</strain>
    </source>
</reference>
<accession>A0A2G3AI13</accession>
<sequence>MKTSSNNLSDSPHSGFFPSLFTITMDSFQEALDLKNLDFPVVATTTTATECKGLSLSIITVAGVLKRKSKPSWEDALVQLQRSIPVNIPRVTKNVYQPLKLNYDQLESDDIRQKLSQNADMIRHMAISIAAEGKHALMVCHDVNLESSPLGFDTSQASGVHDAAMNDKENYHRLAGFSVFPSLWQLVNDKLFSRPAPSNFHKHTNNQRKHERNLGGNAFQYEGLRKYCIG</sequence>
<evidence type="ECO:0000313" key="2">
    <source>
        <dbReference type="EMBL" id="PHT93828.1"/>
    </source>
</evidence>
<keyword evidence="1" id="KW-0433">Leucine-rich repeat</keyword>
<dbReference type="Gene3D" id="1.10.8.430">
    <property type="entry name" value="Helical domain of apoptotic protease-activating factors"/>
    <property type="match status" value="1"/>
</dbReference>
<keyword evidence="3" id="KW-1185">Reference proteome</keyword>
<dbReference type="InterPro" id="IPR042197">
    <property type="entry name" value="Apaf_helical"/>
</dbReference>
<reference evidence="2 3" key="1">
    <citation type="journal article" date="2014" name="Nat. Genet.">
        <title>Genome sequence of the hot pepper provides insights into the evolution of pungency in Capsicum species.</title>
        <authorList>
            <person name="Kim S."/>
            <person name="Park M."/>
            <person name="Yeom S.I."/>
            <person name="Kim Y.M."/>
            <person name="Lee J.M."/>
            <person name="Lee H.A."/>
            <person name="Seo E."/>
            <person name="Choi J."/>
            <person name="Cheong K."/>
            <person name="Kim K.T."/>
            <person name="Jung K."/>
            <person name="Lee G.W."/>
            <person name="Oh S.K."/>
            <person name="Bae C."/>
            <person name="Kim S.B."/>
            <person name="Lee H.Y."/>
            <person name="Kim S.Y."/>
            <person name="Kim M.S."/>
            <person name="Kang B.C."/>
            <person name="Jo Y.D."/>
            <person name="Yang H.B."/>
            <person name="Jeong H.J."/>
            <person name="Kang W.H."/>
            <person name="Kwon J.K."/>
            <person name="Shin C."/>
            <person name="Lim J.Y."/>
            <person name="Park J.H."/>
            <person name="Huh J.H."/>
            <person name="Kim J.S."/>
            <person name="Kim B.D."/>
            <person name="Cohen O."/>
            <person name="Paran I."/>
            <person name="Suh M.C."/>
            <person name="Lee S.B."/>
            <person name="Kim Y.K."/>
            <person name="Shin Y."/>
            <person name="Noh S.J."/>
            <person name="Park J."/>
            <person name="Seo Y.S."/>
            <person name="Kwon S.Y."/>
            <person name="Kim H.A."/>
            <person name="Park J.M."/>
            <person name="Kim H.J."/>
            <person name="Choi S.B."/>
            <person name="Bosland P.W."/>
            <person name="Reeves G."/>
            <person name="Jo S.H."/>
            <person name="Lee B.W."/>
            <person name="Cho H.T."/>
            <person name="Choi H.S."/>
            <person name="Lee M.S."/>
            <person name="Yu Y."/>
            <person name="Do Choi Y."/>
            <person name="Park B.S."/>
            <person name="van Deynze A."/>
            <person name="Ashrafi H."/>
            <person name="Hill T."/>
            <person name="Kim W.T."/>
            <person name="Pai H.S."/>
            <person name="Ahn H.K."/>
            <person name="Yeam I."/>
            <person name="Giovannoni J.J."/>
            <person name="Rose J.K."/>
            <person name="Sorensen I."/>
            <person name="Lee S.J."/>
            <person name="Kim R.W."/>
            <person name="Choi I.Y."/>
            <person name="Choi B.S."/>
            <person name="Lim J.S."/>
            <person name="Lee Y.H."/>
            <person name="Choi D."/>
        </authorList>
    </citation>
    <scope>NUCLEOTIDE SEQUENCE [LARGE SCALE GENOMIC DNA]</scope>
    <source>
        <strain evidence="3">cv. CM334</strain>
    </source>
</reference>
<dbReference type="Gramene" id="PHT93828">
    <property type="protein sequence ID" value="PHT93828"/>
    <property type="gene ID" value="T459_01710"/>
</dbReference>